<proteinExistence type="predicted"/>
<keyword evidence="2" id="KW-1185">Reference proteome</keyword>
<reference evidence="1" key="1">
    <citation type="submission" date="2021-08" db="EMBL/GenBank/DDBJ databases">
        <title>Novel anaerobic bacterium isolated from sea squirt in East Sea, Republic of Korea.</title>
        <authorList>
            <person name="Nguyen T.H."/>
            <person name="Li Z."/>
            <person name="Lee Y.-J."/>
            <person name="Ko J."/>
            <person name="Kim S.-G."/>
        </authorList>
    </citation>
    <scope>NUCLEOTIDE SEQUENCE</scope>
    <source>
        <strain evidence="1">KCTC 25031</strain>
    </source>
</reference>
<name>A0AC61NPI0_9BACT</name>
<evidence type="ECO:0000313" key="1">
    <source>
        <dbReference type="EMBL" id="QZE14292.1"/>
    </source>
</evidence>
<keyword evidence="1" id="KW-0378">Hydrolase</keyword>
<accession>A0AC61NPI0</accession>
<gene>
    <name evidence="1" type="ORF">K4L44_17550</name>
</gene>
<protein>
    <submittedName>
        <fullName evidence="1">TatD family hydrolase</fullName>
    </submittedName>
</protein>
<dbReference type="EMBL" id="CP081303">
    <property type="protein sequence ID" value="QZE14292.1"/>
    <property type="molecule type" value="Genomic_DNA"/>
</dbReference>
<organism evidence="1 2">
    <name type="scientific">Halosquirtibacter laminarini</name>
    <dbReference type="NCBI Taxonomy" id="3374600"/>
    <lineage>
        <taxon>Bacteria</taxon>
        <taxon>Pseudomonadati</taxon>
        <taxon>Bacteroidota</taxon>
        <taxon>Bacteroidia</taxon>
        <taxon>Marinilabiliales</taxon>
        <taxon>Prolixibacteraceae</taxon>
        <taxon>Halosquirtibacter</taxon>
    </lineage>
</organism>
<dbReference type="Proteomes" id="UP000826212">
    <property type="component" value="Chromosome"/>
</dbReference>
<evidence type="ECO:0000313" key="2">
    <source>
        <dbReference type="Proteomes" id="UP000826212"/>
    </source>
</evidence>
<sequence>MIIDSHSHIYSSEFKNEYKEIIERAKENGVDKIILPNIDSSSINAMLRLSDEYPETCIPLIGIHPTSVTEDYDQELEIIEFWLKKREFVGIGEIGLDYYWDKTFRDEQIIVLEQQLNWCLQYNLPAVLHVRDAFDDIYDIVAPFCEKGLKGVFHSFTGTVEQANKAIKMGFLIGVNGLVTFKNAGVDKVIAQLPIDKLLVETDAPYLAPVPYRGKRNESSYVTYVVEKISDLKEVSYDIVSETTTSNCKKLFNLGK</sequence>